<sequence length="428" mass="47795">MTAMIVIAMLGQLKAGPTDAFTLNRRSIRAEFDFSFSVGKLDKSHLIQNRLWTESRFAKREIPHMKIAGHWDSDGRAEHTICGPADASGRIGPLEGKPGNVVEGEPAMEVLTDGEVSAFHKILEGDRSIEVIPSGGSLVSYGPFHWFLEDFPFMLQRIFPKTLDHTVKSATINGHKCEYETYYLGDPQSFYELTVCYDPDVNFLPRYIRALTFNATGPLPNQADVAEFFLVDAQRCKSGGFIPMTWNVAKYDIDAFTRRYPSYKTLDPIMPHQNNVTVYNFVGSNLRDKTSKSKLTEISENSLLGSKGGTVKLKDNPKSLSLDQIRARLGSKLTHPVNRVLPTLDYDEKTKTFSNPMWVRSKLFFACVLFGAILFGIFRLHRQRLAHHLPPALMLLGLALTCTGCSSRNPPVSKLSASFRASAYNCAA</sequence>
<dbReference type="HOGENOM" id="CLU_640758_0_0_0"/>
<evidence type="ECO:0000256" key="1">
    <source>
        <dbReference type="SAM" id="Phobius"/>
    </source>
</evidence>
<reference evidence="2 3" key="1">
    <citation type="submission" date="2012-02" db="EMBL/GenBank/DDBJ databases">
        <title>Complete sequence of chromosome of Singulisphaera acidiphila DSM 18658.</title>
        <authorList>
            <consortium name="US DOE Joint Genome Institute (JGI-PGF)"/>
            <person name="Lucas S."/>
            <person name="Copeland A."/>
            <person name="Lapidus A."/>
            <person name="Glavina del Rio T."/>
            <person name="Dalin E."/>
            <person name="Tice H."/>
            <person name="Bruce D."/>
            <person name="Goodwin L."/>
            <person name="Pitluck S."/>
            <person name="Peters L."/>
            <person name="Ovchinnikova G."/>
            <person name="Chertkov O."/>
            <person name="Kyrpides N."/>
            <person name="Mavromatis K."/>
            <person name="Ivanova N."/>
            <person name="Brettin T."/>
            <person name="Detter J.C."/>
            <person name="Han C."/>
            <person name="Larimer F."/>
            <person name="Land M."/>
            <person name="Hauser L."/>
            <person name="Markowitz V."/>
            <person name="Cheng J.-F."/>
            <person name="Hugenholtz P."/>
            <person name="Woyke T."/>
            <person name="Wu D."/>
            <person name="Tindall B."/>
            <person name="Pomrenke H."/>
            <person name="Brambilla E."/>
            <person name="Klenk H.-P."/>
            <person name="Eisen J.A."/>
        </authorList>
    </citation>
    <scope>NUCLEOTIDE SEQUENCE [LARGE SCALE GENOMIC DNA]</scope>
    <source>
        <strain evidence="3">ATCC BAA-1392 / DSM 18658 / VKM B-2454 / MOB10</strain>
    </source>
</reference>
<feature type="transmembrane region" description="Helical" evidence="1">
    <location>
        <begin position="363"/>
        <end position="380"/>
    </location>
</feature>
<evidence type="ECO:0000313" key="3">
    <source>
        <dbReference type="Proteomes" id="UP000010798"/>
    </source>
</evidence>
<keyword evidence="1" id="KW-0472">Membrane</keyword>
<dbReference type="STRING" id="886293.Sinac_0301"/>
<gene>
    <name evidence="2" type="ordered locus">Sinac_0301</name>
</gene>
<proteinExistence type="predicted"/>
<name>L0D660_SINAD</name>
<dbReference type="AlphaFoldDB" id="L0D660"/>
<protein>
    <submittedName>
        <fullName evidence="2">Uncharacterized protein</fullName>
    </submittedName>
</protein>
<dbReference type="EMBL" id="CP003364">
    <property type="protein sequence ID" value="AGA24747.1"/>
    <property type="molecule type" value="Genomic_DNA"/>
</dbReference>
<dbReference type="RefSeq" id="WP_015243932.1">
    <property type="nucleotide sequence ID" value="NC_019892.1"/>
</dbReference>
<keyword evidence="1" id="KW-0812">Transmembrane</keyword>
<evidence type="ECO:0000313" key="2">
    <source>
        <dbReference type="EMBL" id="AGA24747.1"/>
    </source>
</evidence>
<dbReference type="Proteomes" id="UP000010798">
    <property type="component" value="Chromosome"/>
</dbReference>
<keyword evidence="3" id="KW-1185">Reference proteome</keyword>
<dbReference type="KEGG" id="saci:Sinac_0301"/>
<accession>L0D660</accession>
<keyword evidence="1" id="KW-1133">Transmembrane helix</keyword>
<organism evidence="2 3">
    <name type="scientific">Singulisphaera acidiphila (strain ATCC BAA-1392 / DSM 18658 / VKM B-2454 / MOB10)</name>
    <dbReference type="NCBI Taxonomy" id="886293"/>
    <lineage>
        <taxon>Bacteria</taxon>
        <taxon>Pseudomonadati</taxon>
        <taxon>Planctomycetota</taxon>
        <taxon>Planctomycetia</taxon>
        <taxon>Isosphaerales</taxon>
        <taxon>Isosphaeraceae</taxon>
        <taxon>Singulisphaera</taxon>
    </lineage>
</organism>